<reference evidence="2" key="1">
    <citation type="submission" date="2019-05" db="EMBL/GenBank/DDBJ databases">
        <title>Annotation for the trematode Fasciolopsis buski.</title>
        <authorList>
            <person name="Choi Y.-J."/>
        </authorList>
    </citation>
    <scope>NUCLEOTIDE SEQUENCE</scope>
    <source>
        <strain evidence="2">HT</strain>
        <tissue evidence="2">Whole worm</tissue>
    </source>
</reference>
<evidence type="ECO:0000313" key="2">
    <source>
        <dbReference type="EMBL" id="KAA0183745.1"/>
    </source>
</evidence>
<name>A0A8E0RNE8_9TREM</name>
<evidence type="ECO:0000313" key="3">
    <source>
        <dbReference type="Proteomes" id="UP000728185"/>
    </source>
</evidence>
<dbReference type="AlphaFoldDB" id="A0A8E0RNE8"/>
<feature type="compositionally biased region" description="Polar residues" evidence="1">
    <location>
        <begin position="9"/>
        <end position="18"/>
    </location>
</feature>
<gene>
    <name evidence="2" type="ORF">FBUS_04101</name>
</gene>
<protein>
    <submittedName>
        <fullName evidence="2">Uncharacterized protein</fullName>
    </submittedName>
</protein>
<proteinExistence type="predicted"/>
<dbReference type="EMBL" id="LUCM01011589">
    <property type="protein sequence ID" value="KAA0183745.1"/>
    <property type="molecule type" value="Genomic_DNA"/>
</dbReference>
<organism evidence="2 3">
    <name type="scientific">Fasciolopsis buskii</name>
    <dbReference type="NCBI Taxonomy" id="27845"/>
    <lineage>
        <taxon>Eukaryota</taxon>
        <taxon>Metazoa</taxon>
        <taxon>Spiralia</taxon>
        <taxon>Lophotrochozoa</taxon>
        <taxon>Platyhelminthes</taxon>
        <taxon>Trematoda</taxon>
        <taxon>Digenea</taxon>
        <taxon>Plagiorchiida</taxon>
        <taxon>Echinostomata</taxon>
        <taxon>Echinostomatoidea</taxon>
        <taxon>Fasciolidae</taxon>
        <taxon>Fasciolopsis</taxon>
    </lineage>
</organism>
<accession>A0A8E0RNE8</accession>
<evidence type="ECO:0000256" key="1">
    <source>
        <dbReference type="SAM" id="MobiDB-lite"/>
    </source>
</evidence>
<feature type="region of interest" description="Disordered" evidence="1">
    <location>
        <begin position="1"/>
        <end position="21"/>
    </location>
</feature>
<dbReference type="Proteomes" id="UP000728185">
    <property type="component" value="Unassembled WGS sequence"/>
</dbReference>
<comment type="caution">
    <text evidence="2">The sequence shown here is derived from an EMBL/GenBank/DDBJ whole genome shotgun (WGS) entry which is preliminary data.</text>
</comment>
<sequence length="194" mass="20984">MQFPLLSSYAKSPDTQSGGELIDAKASPISTSLNEDIRLDAFFSTSSSVNDSIPPVSIQKQLLRRCSWEVRSAVAKRTDLFRRTLMRSSPLANKEASETHPPVSILPPLTSGVTKMSLPGSVSCSLLSPRIPDTGHPLRPFRPDGSFASALLAQRRKIGCAEEESFVAVGTGEEEIPESLISKDDLVTRKVLSS</sequence>
<dbReference type="OrthoDB" id="6286864at2759"/>
<keyword evidence="3" id="KW-1185">Reference proteome</keyword>